<gene>
    <name evidence="1" type="ORF">I6N95_26750</name>
</gene>
<proteinExistence type="predicted"/>
<dbReference type="Proteomes" id="UP000674938">
    <property type="component" value="Unassembled WGS sequence"/>
</dbReference>
<evidence type="ECO:0000313" key="1">
    <source>
        <dbReference type="EMBL" id="MBP1044615.1"/>
    </source>
</evidence>
<name>A0A940PBM5_9ENTE</name>
<organism evidence="1 2">
    <name type="scientific">Vagococcus allomyrinae</name>
    <dbReference type="NCBI Taxonomy" id="2794353"/>
    <lineage>
        <taxon>Bacteria</taxon>
        <taxon>Bacillati</taxon>
        <taxon>Bacillota</taxon>
        <taxon>Bacilli</taxon>
        <taxon>Lactobacillales</taxon>
        <taxon>Enterococcaceae</taxon>
        <taxon>Vagococcus</taxon>
    </lineage>
</organism>
<dbReference type="RefSeq" id="WP_209533195.1">
    <property type="nucleotide sequence ID" value="NZ_JAEEGA010000036.1"/>
</dbReference>
<dbReference type="AlphaFoldDB" id="A0A940PBM5"/>
<sequence>MKKVKNKNKKKMMGLAAALGLVTLLAGTFAWVAYEDQRINRVKTAAAGDTVLNENWEDPGEIAPGMAATKEVSVTNTGTAPTFVRISYEEVLTYLKSLGVETPATSGWTVGPDLPVDISVSKVADGAGTPINGYTDITGQMTVPVPAGVKVWGKGESKVNSSSGLREASVDYMIAFAYDSSNPAAVKYQKIDSTVEVDTTGGVPAVGPLNTTWKFTHTPLSYQIYAGGTAMAGFDWTDKNTLLGQNGVRHGVAFDYTLTNFTPALVADTRSAANVTTMVPVANGDIKGIQADDAILGSSLIKVKYGDAMTTTAAMGADKWVYNSDDGFFYFTNTLKGGQTTPDLLKELQYAQGAGDAFKGITYDLVVTMEAVQAESAALHGGSSQWNMDPNQPQTKLVLNQLLTSAGFPAIP</sequence>
<keyword evidence="2" id="KW-1185">Reference proteome</keyword>
<accession>A0A940PBM5</accession>
<dbReference type="EMBL" id="JAEEGA010000036">
    <property type="protein sequence ID" value="MBP1044615.1"/>
    <property type="molecule type" value="Genomic_DNA"/>
</dbReference>
<reference evidence="1" key="1">
    <citation type="submission" date="2020-12" db="EMBL/GenBank/DDBJ databases">
        <title>Vagococcus allomyrinae sp. nov. and Enterococcus lavae sp. nov., isolated from the larvae of Allomyrina dichotoma.</title>
        <authorList>
            <person name="Lee S.D."/>
        </authorList>
    </citation>
    <scope>NUCLEOTIDE SEQUENCE</scope>
    <source>
        <strain evidence="1">BWB3-3</strain>
    </source>
</reference>
<comment type="caution">
    <text evidence="1">The sequence shown here is derived from an EMBL/GenBank/DDBJ whole genome shotgun (WGS) entry which is preliminary data.</text>
</comment>
<protein>
    <submittedName>
        <fullName evidence="1">Uncharacterized protein</fullName>
    </submittedName>
</protein>
<evidence type="ECO:0000313" key="2">
    <source>
        <dbReference type="Proteomes" id="UP000674938"/>
    </source>
</evidence>